<evidence type="ECO:0000313" key="3">
    <source>
        <dbReference type="Proteomes" id="UP000029914"/>
    </source>
</evidence>
<dbReference type="Proteomes" id="UP000029914">
    <property type="component" value="Chromosome"/>
</dbReference>
<dbReference type="eggNOG" id="COG1511">
    <property type="taxonomic scope" value="Bacteria"/>
</dbReference>
<dbReference type="NCBIfam" id="TIGR03057">
    <property type="entry name" value="xxxLxxG_by_4"/>
    <property type="match status" value="1"/>
</dbReference>
<feature type="transmembrane region" description="Helical" evidence="1">
    <location>
        <begin position="332"/>
        <end position="353"/>
    </location>
</feature>
<dbReference type="EMBL" id="CP006764">
    <property type="protein sequence ID" value="AIT60121.1"/>
    <property type="molecule type" value="Genomic_DNA"/>
</dbReference>
<feature type="transmembrane region" description="Helical" evidence="1">
    <location>
        <begin position="359"/>
        <end position="381"/>
    </location>
</feature>
<dbReference type="OrthoDB" id="4426125at2"/>
<feature type="transmembrane region" description="Helical" evidence="1">
    <location>
        <begin position="304"/>
        <end position="325"/>
    </location>
</feature>
<organism evidence="2 3">
    <name type="scientific">Corynebacterium doosanense CAU 212 = DSM 45436</name>
    <dbReference type="NCBI Taxonomy" id="558173"/>
    <lineage>
        <taxon>Bacteria</taxon>
        <taxon>Bacillati</taxon>
        <taxon>Actinomycetota</taxon>
        <taxon>Actinomycetes</taxon>
        <taxon>Mycobacteriales</taxon>
        <taxon>Corynebacteriaceae</taxon>
        <taxon>Corynebacterium</taxon>
    </lineage>
</organism>
<proteinExistence type="predicted"/>
<keyword evidence="1" id="KW-0812">Transmembrane</keyword>
<keyword evidence="3" id="KW-1185">Reference proteome</keyword>
<keyword evidence="1" id="KW-1133">Transmembrane helix</keyword>
<feature type="transmembrane region" description="Helical" evidence="1">
    <location>
        <begin position="388"/>
        <end position="409"/>
    </location>
</feature>
<protein>
    <submittedName>
        <fullName evidence="2">Membrane protein</fullName>
    </submittedName>
</protein>
<dbReference type="KEGG" id="cdo:CDOO_01605"/>
<keyword evidence="1" id="KW-0472">Membrane</keyword>
<dbReference type="InterPro" id="IPR023908">
    <property type="entry name" value="xxxLxxG_rpt"/>
</dbReference>
<dbReference type="AlphaFoldDB" id="A0A097IDB4"/>
<dbReference type="HOGENOM" id="CLU_528652_0_0_11"/>
<name>A0A097IDB4_9CORY</name>
<dbReference type="RefSeq" id="WP_018021525.1">
    <property type="nucleotide sequence ID" value="NZ_AQUX01000002.1"/>
</dbReference>
<dbReference type="STRING" id="558173.CDOO_01605"/>
<reference evidence="2 3" key="1">
    <citation type="submission" date="2013-09" db="EMBL/GenBank/DDBJ databases">
        <title>Complete genome sequence of Corynebacterium doosanense CAU 212(T) (=DSM 45436(T)), isolated from activated sludge.</title>
        <authorList>
            <person name="Schaffert L."/>
            <person name="Albersmeier A."/>
            <person name="Kalinowski J."/>
            <person name="Ruckert C."/>
        </authorList>
    </citation>
    <scope>NUCLEOTIDE SEQUENCE [LARGE SCALE GENOMIC DNA]</scope>
    <source>
        <strain evidence="2 3">CAU 212</strain>
    </source>
</reference>
<feature type="transmembrane region" description="Helical" evidence="1">
    <location>
        <begin position="447"/>
        <end position="468"/>
    </location>
</feature>
<accession>A0A097IDB4</accession>
<gene>
    <name evidence="2" type="ORF">CDOO_01605</name>
</gene>
<sequence length="475" mass="47350">MNRVPALLAGLIVLVAVAAAVLGATLKLEPADAWTGVDEQVTGAPAAQAPGGLGAEDLVAARRAAGQAASQSGLLTTGTSDLVAGTQELDDGAGQLTTGIDSAATGAQSLSGGMTQLQAGVGQLGQGATRVADGVQTATEPLLGLGAVRGQIVEPMNRTILALEGNTDPEVVRARAELISVRDQAQNIPLDEGSLAKVTELRDGARELSNQLAVPGYAFHDGVFTATQAARDLSDGLAELNAGAGTADEAIGSLHEGAEKIDKLAVDTDAKIDEINRAMPAPAWAATPADGQQEARSVLPPQTALLIAALAMLAGLAVGVGAWLLPSRRWLILGAGTLGSVLAGTVALLVLGAGLGAGAVAGSAGLLVLATLASAAAAYVLTSLAGPLWGSVIAAVFGIAQLGLVGWVWRVAATSEVSMWLRVLADLSPLHWATTSLTALGNAGSVASLWTGVALLAVVSVIGVVALGRGRRGVE</sequence>
<evidence type="ECO:0000313" key="2">
    <source>
        <dbReference type="EMBL" id="AIT60121.1"/>
    </source>
</evidence>
<evidence type="ECO:0000256" key="1">
    <source>
        <dbReference type="SAM" id="Phobius"/>
    </source>
</evidence>